<dbReference type="EMBL" id="JAMQBK010000096">
    <property type="protein sequence ID" value="MCM2374661.1"/>
    <property type="molecule type" value="Genomic_DNA"/>
</dbReference>
<dbReference type="Gene3D" id="1.25.40.20">
    <property type="entry name" value="Ankyrin repeat-containing domain"/>
    <property type="match status" value="1"/>
</dbReference>
<proteinExistence type="predicted"/>
<sequence>MQPSQYIVEFESATKAVRQHPQLILSYGTDLLSDLLEGACGDQVPLTQLCDECTELVQLGVSPNPEPQSRRDPPLSIAAELILFGDDYRRVSETLLTLGADPNLRVGDCSLLLFAAVTAEVSQQALELLIELGATTTKQDQETLNWLVEHNPLARKRYLVIAKRLGLSI</sequence>
<keyword evidence="2" id="KW-1185">Reference proteome</keyword>
<accession>A0ABT0UD02</accession>
<dbReference type="RefSeq" id="WP_250932662.1">
    <property type="nucleotide sequence ID" value="NZ_JAMQBK010000096.1"/>
</dbReference>
<gene>
    <name evidence="1" type="ORF">NB063_28905</name>
</gene>
<dbReference type="InterPro" id="IPR036770">
    <property type="entry name" value="Ankyrin_rpt-contain_sf"/>
</dbReference>
<comment type="caution">
    <text evidence="1">The sequence shown here is derived from an EMBL/GenBank/DDBJ whole genome shotgun (WGS) entry which is preliminary data.</text>
</comment>
<evidence type="ECO:0000313" key="1">
    <source>
        <dbReference type="EMBL" id="MCM2374661.1"/>
    </source>
</evidence>
<evidence type="ECO:0008006" key="3">
    <source>
        <dbReference type="Google" id="ProtNLM"/>
    </source>
</evidence>
<name>A0ABT0UD02_9BACT</name>
<reference evidence="1 2" key="1">
    <citation type="journal article" date="2022" name="Syst. Appl. Microbiol.">
        <title>Rhodopirellula aestuarii sp. nov., a novel member of the genus Rhodopirellula isolated from brackish sediments collected in the Tagus River estuary, Portugal.</title>
        <authorList>
            <person name="Vitorino I.R."/>
            <person name="Klimek D."/>
            <person name="Calusinska M."/>
            <person name="Lobo-da-Cunha A."/>
            <person name="Vasconcelos V."/>
            <person name="Lage O.M."/>
        </authorList>
    </citation>
    <scope>NUCLEOTIDE SEQUENCE [LARGE SCALE GENOMIC DNA]</scope>
    <source>
        <strain evidence="1 2">ICT_H3.1</strain>
    </source>
</reference>
<protein>
    <recommendedName>
        <fullName evidence="3">Ankyrin repeat domain-containing protein</fullName>
    </recommendedName>
</protein>
<dbReference type="Proteomes" id="UP001202961">
    <property type="component" value="Unassembled WGS sequence"/>
</dbReference>
<organism evidence="1 2">
    <name type="scientific">Aporhodopirellula aestuarii</name>
    <dbReference type="NCBI Taxonomy" id="2950107"/>
    <lineage>
        <taxon>Bacteria</taxon>
        <taxon>Pseudomonadati</taxon>
        <taxon>Planctomycetota</taxon>
        <taxon>Planctomycetia</taxon>
        <taxon>Pirellulales</taxon>
        <taxon>Pirellulaceae</taxon>
        <taxon>Aporhodopirellula</taxon>
    </lineage>
</organism>
<evidence type="ECO:0000313" key="2">
    <source>
        <dbReference type="Proteomes" id="UP001202961"/>
    </source>
</evidence>